<dbReference type="InterPro" id="IPR040976">
    <property type="entry name" value="Pkinase_fungal"/>
</dbReference>
<dbReference type="AlphaFoldDB" id="A0A8H5BFM0"/>
<dbReference type="OrthoDB" id="5584477at2759"/>
<evidence type="ECO:0000256" key="1">
    <source>
        <dbReference type="SAM" id="MobiDB-lite"/>
    </source>
</evidence>
<evidence type="ECO:0000313" key="4">
    <source>
        <dbReference type="Proteomes" id="UP000567179"/>
    </source>
</evidence>
<dbReference type="SUPFAM" id="SSF56112">
    <property type="entry name" value="Protein kinase-like (PK-like)"/>
    <property type="match status" value="1"/>
</dbReference>
<dbReference type="PANTHER" id="PTHR38248:SF2">
    <property type="entry name" value="FUNK1 11"/>
    <property type="match status" value="1"/>
</dbReference>
<feature type="region of interest" description="Disordered" evidence="1">
    <location>
        <begin position="606"/>
        <end position="630"/>
    </location>
</feature>
<evidence type="ECO:0000313" key="3">
    <source>
        <dbReference type="EMBL" id="KAF5322188.1"/>
    </source>
</evidence>
<gene>
    <name evidence="3" type="ORF">D9619_000473</name>
</gene>
<dbReference type="Proteomes" id="UP000567179">
    <property type="component" value="Unassembled WGS sequence"/>
</dbReference>
<comment type="caution">
    <text evidence="3">The sequence shown here is derived from an EMBL/GenBank/DDBJ whole genome shotgun (WGS) entry which is preliminary data.</text>
</comment>
<name>A0A8H5BFM0_9AGAR</name>
<protein>
    <recommendedName>
        <fullName evidence="2">Fungal-type protein kinase domain-containing protein</fullName>
    </recommendedName>
</protein>
<feature type="domain" description="Fungal-type protein kinase" evidence="2">
    <location>
        <begin position="160"/>
        <end position="506"/>
    </location>
</feature>
<proteinExistence type="predicted"/>
<keyword evidence="4" id="KW-1185">Reference proteome</keyword>
<evidence type="ECO:0000259" key="2">
    <source>
        <dbReference type="Pfam" id="PF17667"/>
    </source>
</evidence>
<sequence length="677" mass="76206">MKRPTTPAKKRLAEKPFHSTPFISKLASNPAPNKKVTVPTMSAFLKEELGDSRLFDTGNLLHRLFPDDRLPISVDMAVDALISAGMIVMEDEVLSWAVDLTFLWKYDTHGTSEMMLRNFLTKLSDTIRAVSGQKGPASLRRWSTVAASKLLREGPSSRKPDIVLSSEEDKDITNENVISVVQLKSNPDDVTQALDQVMGNAFNAFSTQSHRRFFVCLTICGHSCRLYNLDHSGLLGSLPFNVTNDLRLFIRILIGLVLCPRNMVGYDLTVFLKDGFACVEVEGHTYRLLERIFHSEVIRGRGTVCWRAVREDDPHGTEYAIKDTWADTSRESERAIMSDLKGLKGLPTLVAAEDIDNGDGMDTTDYIRSQVVVSATWRDTIEVRQFRRYVFTPYGNRLSTFASKRELLSTVIDAISAHGEMLKKDRLHRDVSYGNILINRVEKPYAAGLLIDLEYSIKLSTNMDRQKATGHRTGTLPFMAVNILSGRNHEPRHDLESFYYVLVWMCIFYEGPNDRPRRNVSTAQLSWVGLAAQESPIALAARKSFAFLTDDQNFQEQVLVFVAPYFNELLPCLSELRQLVIDRINVPTHQAMIDILRRHMDALSPEAGPPSNHATRAHDTIGESNPTETQSPVKIFGCVPRLLRSHIMVTRSQTAHREVDEVAAILDNLELSSNQSL</sequence>
<accession>A0A8H5BFM0</accession>
<dbReference type="Pfam" id="PF17667">
    <property type="entry name" value="Pkinase_fungal"/>
    <property type="match status" value="1"/>
</dbReference>
<dbReference type="PANTHER" id="PTHR38248">
    <property type="entry name" value="FUNK1 6"/>
    <property type="match status" value="1"/>
</dbReference>
<dbReference type="Gene3D" id="1.10.510.10">
    <property type="entry name" value="Transferase(Phosphotransferase) domain 1"/>
    <property type="match status" value="1"/>
</dbReference>
<reference evidence="3 4" key="1">
    <citation type="journal article" date="2020" name="ISME J.">
        <title>Uncovering the hidden diversity of litter-decomposition mechanisms in mushroom-forming fungi.</title>
        <authorList>
            <person name="Floudas D."/>
            <person name="Bentzer J."/>
            <person name="Ahren D."/>
            <person name="Johansson T."/>
            <person name="Persson P."/>
            <person name="Tunlid A."/>
        </authorList>
    </citation>
    <scope>NUCLEOTIDE SEQUENCE [LARGE SCALE GENOMIC DNA]</scope>
    <source>
        <strain evidence="3 4">CBS 101986</strain>
    </source>
</reference>
<dbReference type="InterPro" id="IPR011009">
    <property type="entry name" value="Kinase-like_dom_sf"/>
</dbReference>
<organism evidence="3 4">
    <name type="scientific">Psilocybe cf. subviscida</name>
    <dbReference type="NCBI Taxonomy" id="2480587"/>
    <lineage>
        <taxon>Eukaryota</taxon>
        <taxon>Fungi</taxon>
        <taxon>Dikarya</taxon>
        <taxon>Basidiomycota</taxon>
        <taxon>Agaricomycotina</taxon>
        <taxon>Agaricomycetes</taxon>
        <taxon>Agaricomycetidae</taxon>
        <taxon>Agaricales</taxon>
        <taxon>Agaricineae</taxon>
        <taxon>Strophariaceae</taxon>
        <taxon>Psilocybe</taxon>
    </lineage>
</organism>
<dbReference type="EMBL" id="JAACJJ010000028">
    <property type="protein sequence ID" value="KAF5322188.1"/>
    <property type="molecule type" value="Genomic_DNA"/>
</dbReference>